<evidence type="ECO:0008006" key="3">
    <source>
        <dbReference type="Google" id="ProtNLM"/>
    </source>
</evidence>
<organism evidence="1 2">
    <name type="scientific">Nocardioides daphniae</name>
    <dbReference type="NCBI Taxonomy" id="402297"/>
    <lineage>
        <taxon>Bacteria</taxon>
        <taxon>Bacillati</taxon>
        <taxon>Actinomycetota</taxon>
        <taxon>Actinomycetes</taxon>
        <taxon>Propionibacteriales</taxon>
        <taxon>Nocardioidaceae</taxon>
        <taxon>Nocardioides</taxon>
    </lineage>
</organism>
<evidence type="ECO:0000313" key="1">
    <source>
        <dbReference type="EMBL" id="GGD07884.1"/>
    </source>
</evidence>
<gene>
    <name evidence="1" type="ORF">GCM10007231_03320</name>
</gene>
<keyword evidence="2" id="KW-1185">Reference proteome</keyword>
<sequence length="283" mass="31484">MFVRPGGAITSEVRVVCAPAAQKSVELPPWWLQTGRVLTPDAFRALARSSPWRCSTAHFTHRGDGTGEVEAWLERPGTVTVRDEHGTHRWVDDPGNRGQVVVVRAYEEMPGRYPDDDPVAADLHPPAVRARDLTPITRDDGLVLVRPDDESWPGAWQPYFDPDDPMYGNYRWVAMLDPRELARGVEVSDVREVRHHGRTAWAARCVPIEGYDPRCGCCELLWSEVSVRAEVEAGGPEPRPGTVFPEAYDVVLDHATGFVVHLVPVGESSRDDLELDVQIHSAS</sequence>
<accession>A0ABQ1PYS5</accession>
<evidence type="ECO:0000313" key="2">
    <source>
        <dbReference type="Proteomes" id="UP000630594"/>
    </source>
</evidence>
<dbReference type="Proteomes" id="UP000630594">
    <property type="component" value="Unassembled WGS sequence"/>
</dbReference>
<name>A0ABQ1PYS5_9ACTN</name>
<proteinExistence type="predicted"/>
<dbReference type="EMBL" id="BMCK01000001">
    <property type="protein sequence ID" value="GGD07884.1"/>
    <property type="molecule type" value="Genomic_DNA"/>
</dbReference>
<comment type="caution">
    <text evidence="1">The sequence shown here is derived from an EMBL/GenBank/DDBJ whole genome shotgun (WGS) entry which is preliminary data.</text>
</comment>
<reference evidence="2" key="1">
    <citation type="journal article" date="2019" name="Int. J. Syst. Evol. Microbiol.">
        <title>The Global Catalogue of Microorganisms (GCM) 10K type strain sequencing project: providing services to taxonomists for standard genome sequencing and annotation.</title>
        <authorList>
            <consortium name="The Broad Institute Genomics Platform"/>
            <consortium name="The Broad Institute Genome Sequencing Center for Infectious Disease"/>
            <person name="Wu L."/>
            <person name="Ma J."/>
        </authorList>
    </citation>
    <scope>NUCLEOTIDE SEQUENCE [LARGE SCALE GENOMIC DNA]</scope>
    <source>
        <strain evidence="2">CCM 7403</strain>
    </source>
</reference>
<protein>
    <recommendedName>
        <fullName evidence="3">ASCH domain-containing protein</fullName>
    </recommendedName>
</protein>